<keyword evidence="4" id="KW-1185">Reference proteome</keyword>
<evidence type="ECO:0000259" key="2">
    <source>
        <dbReference type="Pfam" id="PF00905"/>
    </source>
</evidence>
<dbReference type="EMBL" id="JAAVTX010000003">
    <property type="protein sequence ID" value="NKE45026.1"/>
    <property type="molecule type" value="Genomic_DNA"/>
</dbReference>
<dbReference type="SUPFAM" id="SSF56601">
    <property type="entry name" value="beta-lactamase/transpeptidase-like"/>
    <property type="match status" value="1"/>
</dbReference>
<dbReference type="Proteomes" id="UP000765160">
    <property type="component" value="Unassembled WGS sequence"/>
</dbReference>
<dbReference type="RefSeq" id="WP_168049520.1">
    <property type="nucleotide sequence ID" value="NZ_JAATJR010000003.1"/>
</dbReference>
<comment type="caution">
    <text evidence="3">The sequence shown here is derived from an EMBL/GenBank/DDBJ whole genome shotgun (WGS) entry which is preliminary data.</text>
</comment>
<name>A0ABX1EY48_9PROT</name>
<accession>A0ABX1EY48</accession>
<organism evidence="3 4">
    <name type="scientific">Falsiroseomonas frigidaquae</name>
    <dbReference type="NCBI Taxonomy" id="487318"/>
    <lineage>
        <taxon>Bacteria</taxon>
        <taxon>Pseudomonadati</taxon>
        <taxon>Pseudomonadota</taxon>
        <taxon>Alphaproteobacteria</taxon>
        <taxon>Acetobacterales</taxon>
        <taxon>Roseomonadaceae</taxon>
        <taxon>Falsiroseomonas</taxon>
    </lineage>
</organism>
<sequence>MRRRLVLAGAAALAARPVLAQAEQTLPRIALGADSGRDVSFLAQEVGGRAWVLAGSALDRRHTTWSSFKIPNLLIALEEGVVDGLDTPRRWNPARRPAAAWWPAAWRRDQTLRSAFADSTVWYFRDLAQAVGGARYRATLARWRYGNAVAAEGSDRFWLDGTLRISVREQVGFLAALLEGRLGVSPASLAALEEASRAGAAPGLVLHGKTGAGPRRPAGAEGWYVGFLRRQAAPPVAFALHTTAPDMAALRDFRREAALRLLGAAGLLPAGFPLS</sequence>
<evidence type="ECO:0000313" key="4">
    <source>
        <dbReference type="Proteomes" id="UP000765160"/>
    </source>
</evidence>
<feature type="signal peptide" evidence="1">
    <location>
        <begin position="1"/>
        <end position="20"/>
    </location>
</feature>
<feature type="chain" id="PRO_5045067297" description="Penicillin-binding protein transpeptidase domain-containing protein" evidence="1">
    <location>
        <begin position="21"/>
        <end position="275"/>
    </location>
</feature>
<feature type="domain" description="Penicillin-binding protein transpeptidase" evidence="2">
    <location>
        <begin position="66"/>
        <end position="246"/>
    </location>
</feature>
<dbReference type="Gene3D" id="3.40.710.10">
    <property type="entry name" value="DD-peptidase/beta-lactamase superfamily"/>
    <property type="match status" value="1"/>
</dbReference>
<evidence type="ECO:0000313" key="3">
    <source>
        <dbReference type="EMBL" id="NKE45026.1"/>
    </source>
</evidence>
<dbReference type="Pfam" id="PF00905">
    <property type="entry name" value="Transpeptidase"/>
    <property type="match status" value="1"/>
</dbReference>
<reference evidence="3 4" key="1">
    <citation type="submission" date="2020-03" db="EMBL/GenBank/DDBJ databases">
        <title>Roseomonas selenitidurans sp. nov. isolated from soil.</title>
        <authorList>
            <person name="Liu H."/>
        </authorList>
    </citation>
    <scope>NUCLEOTIDE SEQUENCE [LARGE SCALE GENOMIC DNA]</scope>
    <source>
        <strain evidence="3 4">JCM 15073</strain>
    </source>
</reference>
<protein>
    <recommendedName>
        <fullName evidence="2">Penicillin-binding protein transpeptidase domain-containing protein</fullName>
    </recommendedName>
</protein>
<keyword evidence="1" id="KW-0732">Signal</keyword>
<dbReference type="InterPro" id="IPR001460">
    <property type="entry name" value="PCN-bd_Tpept"/>
</dbReference>
<dbReference type="InterPro" id="IPR012338">
    <property type="entry name" value="Beta-lactam/transpept-like"/>
</dbReference>
<evidence type="ECO:0000256" key="1">
    <source>
        <dbReference type="SAM" id="SignalP"/>
    </source>
</evidence>
<gene>
    <name evidence="3" type="ORF">HB662_09565</name>
</gene>
<proteinExistence type="predicted"/>